<proteinExistence type="inferred from homology"/>
<dbReference type="InterPro" id="IPR006224">
    <property type="entry name" value="PsdUridine_synth_RluA-like_CS"/>
</dbReference>
<dbReference type="CDD" id="cd02869">
    <property type="entry name" value="PseudoU_synth_RluA_like"/>
    <property type="match status" value="1"/>
</dbReference>
<dbReference type="AlphaFoldDB" id="A0A9D2Q7R8"/>
<dbReference type="CDD" id="cd00165">
    <property type="entry name" value="S4"/>
    <property type="match status" value="1"/>
</dbReference>
<keyword evidence="3" id="KW-0413">Isomerase</keyword>
<dbReference type="Pfam" id="PF00849">
    <property type="entry name" value="PseudoU_synth_2"/>
    <property type="match status" value="1"/>
</dbReference>
<dbReference type="SUPFAM" id="SSF55120">
    <property type="entry name" value="Pseudouridine synthase"/>
    <property type="match status" value="1"/>
</dbReference>
<dbReference type="Gene3D" id="3.10.290.10">
    <property type="entry name" value="RNA-binding S4 domain"/>
    <property type="match status" value="1"/>
</dbReference>
<protein>
    <recommendedName>
        <fullName evidence="4">RNA pseudouridylate synthase</fullName>
    </recommendedName>
    <alternativeName>
        <fullName evidence="5">RNA-uridine isomerase</fullName>
    </alternativeName>
</protein>
<gene>
    <name evidence="8" type="ORF">H9698_06620</name>
</gene>
<reference evidence="8" key="2">
    <citation type="submission" date="2021-04" db="EMBL/GenBank/DDBJ databases">
        <authorList>
            <person name="Gilroy R."/>
        </authorList>
    </citation>
    <scope>NUCLEOTIDE SEQUENCE</scope>
    <source>
        <strain evidence="8">5933</strain>
    </source>
</reference>
<evidence type="ECO:0000259" key="7">
    <source>
        <dbReference type="Pfam" id="PF00849"/>
    </source>
</evidence>
<feature type="domain" description="Pseudouridine synthase RsuA/RluA-like" evidence="7">
    <location>
        <begin position="91"/>
        <end position="247"/>
    </location>
</feature>
<dbReference type="PROSITE" id="PS01129">
    <property type="entry name" value="PSI_RLU"/>
    <property type="match status" value="1"/>
</dbReference>
<keyword evidence="6" id="KW-0694">RNA-binding</keyword>
<dbReference type="PROSITE" id="PS50889">
    <property type="entry name" value="S4"/>
    <property type="match status" value="1"/>
</dbReference>
<evidence type="ECO:0000256" key="2">
    <source>
        <dbReference type="ARBA" id="ARBA00010876"/>
    </source>
</evidence>
<dbReference type="EMBL" id="DWWA01000032">
    <property type="protein sequence ID" value="HJC72450.1"/>
    <property type="molecule type" value="Genomic_DNA"/>
</dbReference>
<evidence type="ECO:0000313" key="8">
    <source>
        <dbReference type="EMBL" id="HJC72450.1"/>
    </source>
</evidence>
<dbReference type="Gene3D" id="3.30.2350.10">
    <property type="entry name" value="Pseudouridine synthase"/>
    <property type="match status" value="1"/>
</dbReference>
<evidence type="ECO:0000256" key="1">
    <source>
        <dbReference type="ARBA" id="ARBA00000073"/>
    </source>
</evidence>
<comment type="similarity">
    <text evidence="2">Belongs to the pseudouridine synthase RluA family.</text>
</comment>
<dbReference type="GO" id="GO:0001522">
    <property type="term" value="P:pseudouridine synthesis"/>
    <property type="evidence" value="ECO:0007669"/>
    <property type="project" value="InterPro"/>
</dbReference>
<dbReference type="GO" id="GO:0006396">
    <property type="term" value="P:RNA processing"/>
    <property type="evidence" value="ECO:0007669"/>
    <property type="project" value="UniProtKB-ARBA"/>
</dbReference>
<name>A0A9D2Q7R8_9FIRM</name>
<dbReference type="InterPro" id="IPR006145">
    <property type="entry name" value="PsdUridine_synth_RsuA/RluA"/>
</dbReference>
<dbReference type="GO" id="GO:0140098">
    <property type="term" value="F:catalytic activity, acting on RNA"/>
    <property type="evidence" value="ECO:0007669"/>
    <property type="project" value="UniProtKB-ARBA"/>
</dbReference>
<reference evidence="8" key="1">
    <citation type="journal article" date="2021" name="PeerJ">
        <title>Extensive microbial diversity within the chicken gut microbiome revealed by metagenomics and culture.</title>
        <authorList>
            <person name="Gilroy R."/>
            <person name="Ravi A."/>
            <person name="Getino M."/>
            <person name="Pursley I."/>
            <person name="Horton D.L."/>
            <person name="Alikhan N.F."/>
            <person name="Baker D."/>
            <person name="Gharbi K."/>
            <person name="Hall N."/>
            <person name="Watson M."/>
            <person name="Adriaenssens E.M."/>
            <person name="Foster-Nyarko E."/>
            <person name="Jarju S."/>
            <person name="Secka A."/>
            <person name="Antonio M."/>
            <person name="Oren A."/>
            <person name="Chaudhuri R.R."/>
            <person name="La Ragione R."/>
            <person name="Hildebrand F."/>
            <person name="Pallen M.J."/>
        </authorList>
    </citation>
    <scope>NUCLEOTIDE SEQUENCE</scope>
    <source>
        <strain evidence="8">5933</strain>
    </source>
</reference>
<dbReference type="InterPro" id="IPR050188">
    <property type="entry name" value="RluA_PseudoU_synthase"/>
</dbReference>
<accession>A0A9D2Q7R8</accession>
<dbReference type="PANTHER" id="PTHR21600">
    <property type="entry name" value="MITOCHONDRIAL RNA PSEUDOURIDINE SYNTHASE"/>
    <property type="match status" value="1"/>
</dbReference>
<dbReference type="Proteomes" id="UP000823918">
    <property type="component" value="Unassembled WGS sequence"/>
</dbReference>
<evidence type="ECO:0000256" key="6">
    <source>
        <dbReference type="PROSITE-ProRule" id="PRU00182"/>
    </source>
</evidence>
<evidence type="ECO:0000256" key="4">
    <source>
        <dbReference type="ARBA" id="ARBA00031870"/>
    </source>
</evidence>
<dbReference type="GO" id="GO:0009982">
    <property type="term" value="F:pseudouridine synthase activity"/>
    <property type="evidence" value="ECO:0007669"/>
    <property type="project" value="InterPro"/>
</dbReference>
<evidence type="ECO:0000313" key="9">
    <source>
        <dbReference type="Proteomes" id="UP000823918"/>
    </source>
</evidence>
<dbReference type="GO" id="GO:0003723">
    <property type="term" value="F:RNA binding"/>
    <property type="evidence" value="ECO:0007669"/>
    <property type="project" value="UniProtKB-KW"/>
</dbReference>
<evidence type="ECO:0000256" key="5">
    <source>
        <dbReference type="ARBA" id="ARBA00033164"/>
    </source>
</evidence>
<comment type="catalytic activity">
    <reaction evidence="1">
        <text>a uridine in RNA = a pseudouridine in RNA</text>
        <dbReference type="Rhea" id="RHEA:48348"/>
        <dbReference type="Rhea" id="RHEA-COMP:12068"/>
        <dbReference type="Rhea" id="RHEA-COMP:12069"/>
        <dbReference type="ChEBI" id="CHEBI:65314"/>
        <dbReference type="ChEBI" id="CHEBI:65315"/>
    </reaction>
</comment>
<sequence length="313" mass="35602">MKEWIVRDQTPIRLDRFFSRELPEVSYGTLQQYLRQNKLKVNGKKVPLSTRIQAGDIVRAYLPQVSKEKVHTDAWLNAKPIFSCLYEDDEVMIGYKPAGILTLDESEKTSDTFQNRARRFLHDNQRLSDDYLPRVCHRLDTGTSGLILIAKTEQAEHQLLSLIRGRSIQKQYLCVTFGHPKPEACTMEAYLVKDAQNSRVRIALQACKGGQKIITAYRTLARSGALALLEVTLVTGRTHQIRAHMASIGCPVLGDGKYGIEKENRLRRMKYQALCAYRLTFPALEGPCSGLSEKTFTCDFPWYAQQIMEGTLL</sequence>
<evidence type="ECO:0000256" key="3">
    <source>
        <dbReference type="ARBA" id="ARBA00023235"/>
    </source>
</evidence>
<dbReference type="InterPro" id="IPR020103">
    <property type="entry name" value="PsdUridine_synth_cat_dom_sf"/>
</dbReference>
<comment type="caution">
    <text evidence="8">The sequence shown here is derived from an EMBL/GenBank/DDBJ whole genome shotgun (WGS) entry which is preliminary data.</text>
</comment>
<dbReference type="InterPro" id="IPR036986">
    <property type="entry name" value="S4_RNA-bd_sf"/>
</dbReference>
<organism evidence="8 9">
    <name type="scientific">Candidatus Ruthenibacterium merdavium</name>
    <dbReference type="NCBI Taxonomy" id="2838752"/>
    <lineage>
        <taxon>Bacteria</taxon>
        <taxon>Bacillati</taxon>
        <taxon>Bacillota</taxon>
        <taxon>Clostridia</taxon>
        <taxon>Eubacteriales</taxon>
        <taxon>Oscillospiraceae</taxon>
        <taxon>Ruthenibacterium</taxon>
    </lineage>
</organism>
<dbReference type="SUPFAM" id="SSF55174">
    <property type="entry name" value="Alpha-L RNA-binding motif"/>
    <property type="match status" value="1"/>
</dbReference>